<comment type="caution">
    <text evidence="1">The sequence shown here is derived from an EMBL/GenBank/DDBJ whole genome shotgun (WGS) entry which is preliminary data.</text>
</comment>
<dbReference type="EMBL" id="BMOD01000002">
    <property type="protein sequence ID" value="GGJ23553.1"/>
    <property type="molecule type" value="Genomic_DNA"/>
</dbReference>
<gene>
    <name evidence="1" type="ORF">GCM10008938_07140</name>
</gene>
<dbReference type="Proteomes" id="UP000632222">
    <property type="component" value="Unassembled WGS sequence"/>
</dbReference>
<sequence>MLTFSFAPFPSSPVQKVLTSVLTSFSLFSPEVWVLKGIPGSGKSHQTREAIKAMIDAGELRRVLWAVQSTVKDDSFGAETMAELAALGISSQVILGKKHLSTSPGAYEAQMPWKPEVPVKIISHAHLALLWELDASRCPYPMQPLYEGVQLLIVDENPYSSLIESNGESKTLDGRPARKDITLDALKRLLTSKPKSRKAVQHSVVMNRLKNMLEQLELHTLPGETLHGANKLVGEIRGVHGETFWKHLSGHWKRPMTHTEQNEELKHLQDDFAKLGHPEWVARELLTDLNSFLGGGGSSLRFGMVAGSRDKRATHPWHLRYDVTAVRKPQIPTLILDAYANQEFYQQLLGAPVNIVQLENEPYKLPVLHLPQFKVSSLNYTQNRATKHLRTVLRETLHRFREDKDAKLLFLVPQNAVTTVQRLWKELQDQYGTKLETEFNYWYKGRGKNTWTGHHVIAFEVNHLPVTLESHMLTALYRADTPEDSDRRTHLRTRLQSEELLQMLHRGRHYRNPDVKAVLYGELTENLQSALKEQVEFHQPAPHYAFESNSKNQDVRDTLVDHCPEVHQLLGGIPKHVLVLLGIYAPQETNPALMAEREHRLQERIEDAIKSGMHLPMLEHWARHKRPCVLPDFKPRKGWHIRSKLEDFICHTVPGKQLQPHEIRFKSTQHTVYAENEAAASARSQVRLFAPLRKVYSSQPTVHSERFCSTYHQFTSIIREVALGMLWKPG</sequence>
<keyword evidence="2" id="KW-1185">Reference proteome</keyword>
<evidence type="ECO:0000313" key="2">
    <source>
        <dbReference type="Proteomes" id="UP000632222"/>
    </source>
</evidence>
<protein>
    <submittedName>
        <fullName evidence="1">Uncharacterized protein</fullName>
    </submittedName>
</protein>
<name>A0ABQ2CV12_9DEIO</name>
<reference evidence="2" key="1">
    <citation type="journal article" date="2019" name="Int. J. Syst. Evol. Microbiol.">
        <title>The Global Catalogue of Microorganisms (GCM) 10K type strain sequencing project: providing services to taxonomists for standard genome sequencing and annotation.</title>
        <authorList>
            <consortium name="The Broad Institute Genomics Platform"/>
            <consortium name="The Broad Institute Genome Sequencing Center for Infectious Disease"/>
            <person name="Wu L."/>
            <person name="Ma J."/>
        </authorList>
    </citation>
    <scope>NUCLEOTIDE SEQUENCE [LARGE SCALE GENOMIC DNA]</scope>
    <source>
        <strain evidence="2">JCM 14370</strain>
    </source>
</reference>
<proteinExistence type="predicted"/>
<organism evidence="1 2">
    <name type="scientific">Deinococcus roseus</name>
    <dbReference type="NCBI Taxonomy" id="392414"/>
    <lineage>
        <taxon>Bacteria</taxon>
        <taxon>Thermotogati</taxon>
        <taxon>Deinococcota</taxon>
        <taxon>Deinococci</taxon>
        <taxon>Deinococcales</taxon>
        <taxon>Deinococcaceae</taxon>
        <taxon>Deinococcus</taxon>
    </lineage>
</organism>
<accession>A0ABQ2CV12</accession>
<evidence type="ECO:0000313" key="1">
    <source>
        <dbReference type="EMBL" id="GGJ23553.1"/>
    </source>
</evidence>